<dbReference type="AlphaFoldDB" id="A0AAV2IT51"/>
<evidence type="ECO:0000313" key="2">
    <source>
        <dbReference type="EMBL" id="CAL1567246.1"/>
    </source>
</evidence>
<dbReference type="PROSITE" id="PS01186">
    <property type="entry name" value="EGF_2"/>
    <property type="match status" value="1"/>
</dbReference>
<name>A0AAV2IT51_KNICA</name>
<dbReference type="SUPFAM" id="SSF57196">
    <property type="entry name" value="EGF/Laminin"/>
    <property type="match status" value="2"/>
</dbReference>
<accession>A0AAV2IT51</accession>
<dbReference type="GO" id="GO:0009986">
    <property type="term" value="C:cell surface"/>
    <property type="evidence" value="ECO:0007669"/>
    <property type="project" value="TreeGrafter"/>
</dbReference>
<reference evidence="2 3" key="1">
    <citation type="submission" date="2024-04" db="EMBL/GenBank/DDBJ databases">
        <authorList>
            <person name="Waldvogel A.-M."/>
            <person name="Schoenle A."/>
        </authorList>
    </citation>
    <scope>NUCLEOTIDE SEQUENCE [LARGE SCALE GENOMIC DNA]</scope>
</reference>
<dbReference type="InterPro" id="IPR000742">
    <property type="entry name" value="EGF"/>
</dbReference>
<evidence type="ECO:0000259" key="1">
    <source>
        <dbReference type="PROSITE" id="PS01186"/>
    </source>
</evidence>
<dbReference type="InterPro" id="IPR052071">
    <property type="entry name" value="SCUB_EGF-like_domain"/>
</dbReference>
<gene>
    <name evidence="2" type="ORF">KC01_LOCUS72</name>
</gene>
<protein>
    <recommendedName>
        <fullName evidence="1">EGF-like domain-containing protein</fullName>
    </recommendedName>
</protein>
<feature type="domain" description="EGF-like" evidence="1">
    <location>
        <begin position="318"/>
        <end position="333"/>
    </location>
</feature>
<proteinExistence type="predicted"/>
<dbReference type="GO" id="GO:0007165">
    <property type="term" value="P:signal transduction"/>
    <property type="evidence" value="ECO:0007669"/>
    <property type="project" value="TreeGrafter"/>
</dbReference>
<dbReference type="FunFam" id="2.10.25.10:FF:000110">
    <property type="entry name" value="Signal peptide, CUB domain and EGF-like domain-containing 1"/>
    <property type="match status" value="1"/>
</dbReference>
<dbReference type="EMBL" id="OZ035823">
    <property type="protein sequence ID" value="CAL1567246.1"/>
    <property type="molecule type" value="Genomic_DNA"/>
</dbReference>
<sequence>MVAVALMVMFEDPRAQEEEATAGKHEAHLPTAASDCSRRRQIVTTDHEEPTEHRVLLSQVQHERGAGGGLGGGRLKERVRGGALGGAVEAEGAGGALGGAVEAEGAGGLWGGAVEAEGAGGALGGRLKERVRGGSGGGRLKQWVRGCGGGLGGGAVEGEGAGGGLWGGRLKQRVRGGLWGGRLKQRVRGGSGGAVEAEGAGGALGGAVEAEGAGGALGGRLKERVRGGSGGGRLKQWVGCGGALGGAVEAEGAGGLWGGRLKQRVRGGSGGGGWESVLLLSSGSSLVFGLGDGMNCMNKEHGCAHICREAPGKGGVSCECRPGFELNKNQKDCTLTCNYGNGGCQHTCDDTDTGPVCGCHQKYALHSDSRTCIGRGEGVRKGVWGMQGE</sequence>
<organism evidence="2 3">
    <name type="scientific">Knipowitschia caucasica</name>
    <name type="common">Caucasian dwarf goby</name>
    <name type="synonym">Pomatoschistus caucasicus</name>
    <dbReference type="NCBI Taxonomy" id="637954"/>
    <lineage>
        <taxon>Eukaryota</taxon>
        <taxon>Metazoa</taxon>
        <taxon>Chordata</taxon>
        <taxon>Craniata</taxon>
        <taxon>Vertebrata</taxon>
        <taxon>Euteleostomi</taxon>
        <taxon>Actinopterygii</taxon>
        <taxon>Neopterygii</taxon>
        <taxon>Teleostei</taxon>
        <taxon>Neoteleostei</taxon>
        <taxon>Acanthomorphata</taxon>
        <taxon>Gobiaria</taxon>
        <taxon>Gobiiformes</taxon>
        <taxon>Gobioidei</taxon>
        <taxon>Gobiidae</taxon>
        <taxon>Gobiinae</taxon>
        <taxon>Knipowitschia</taxon>
    </lineage>
</organism>
<dbReference type="Proteomes" id="UP001497482">
    <property type="component" value="Chromosome 1"/>
</dbReference>
<dbReference type="PANTHER" id="PTHR24046:SF4">
    <property type="entry name" value="SIGNAL PEPTIDE, CUB AND EGF-LIKE DOMAIN-CONTAINING PROTEIN 1"/>
    <property type="match status" value="1"/>
</dbReference>
<dbReference type="GO" id="GO:0005615">
    <property type="term" value="C:extracellular space"/>
    <property type="evidence" value="ECO:0007669"/>
    <property type="project" value="TreeGrafter"/>
</dbReference>
<keyword evidence="3" id="KW-1185">Reference proteome</keyword>
<dbReference type="Gene3D" id="2.10.25.10">
    <property type="entry name" value="Laminin"/>
    <property type="match status" value="2"/>
</dbReference>
<evidence type="ECO:0000313" key="3">
    <source>
        <dbReference type="Proteomes" id="UP001497482"/>
    </source>
</evidence>
<dbReference type="FunFam" id="2.10.25.10:FF:000032">
    <property type="entry name" value="signal peptide, CUB and EGF-like domain-containing protein 2 isoform X1"/>
    <property type="match status" value="1"/>
</dbReference>
<dbReference type="PANTHER" id="PTHR24046">
    <property type="entry name" value="SIGNAL PEPTIDE, CUB AND EGF-LIKE DOMAIN-CONTAINING"/>
    <property type="match status" value="1"/>
</dbReference>
<dbReference type="SMART" id="SM00181">
    <property type="entry name" value="EGF"/>
    <property type="match status" value="2"/>
</dbReference>